<gene>
    <name evidence="3" type="ORF">B0187_08565</name>
</gene>
<feature type="signal peptide" evidence="1">
    <location>
        <begin position="1"/>
        <end position="21"/>
    </location>
</feature>
<evidence type="ECO:0000313" key="4">
    <source>
        <dbReference type="Proteomes" id="UP000190867"/>
    </source>
</evidence>
<comment type="caution">
    <text evidence="3">The sequence shown here is derived from an EMBL/GenBank/DDBJ whole genome shotgun (WGS) entry which is preliminary data.</text>
</comment>
<dbReference type="PANTHER" id="PTHR36933">
    <property type="entry name" value="SLL0788 PROTEIN"/>
    <property type="match status" value="1"/>
</dbReference>
<accession>A0A1T0AQA8</accession>
<dbReference type="Pfam" id="PF03713">
    <property type="entry name" value="DUF305"/>
    <property type="match status" value="1"/>
</dbReference>
<keyword evidence="4" id="KW-1185">Reference proteome</keyword>
<dbReference type="PANTHER" id="PTHR36933:SF1">
    <property type="entry name" value="SLL0788 PROTEIN"/>
    <property type="match status" value="1"/>
</dbReference>
<organism evidence="3 4">
    <name type="scientific">Haemophilus paracuniculus</name>
    <dbReference type="NCBI Taxonomy" id="734"/>
    <lineage>
        <taxon>Bacteria</taxon>
        <taxon>Pseudomonadati</taxon>
        <taxon>Pseudomonadota</taxon>
        <taxon>Gammaproteobacteria</taxon>
        <taxon>Pasteurellales</taxon>
        <taxon>Pasteurellaceae</taxon>
        <taxon>Haemophilus</taxon>
    </lineage>
</organism>
<dbReference type="OrthoDB" id="8603558at2"/>
<dbReference type="STRING" id="734.B0187_08565"/>
<evidence type="ECO:0000256" key="1">
    <source>
        <dbReference type="SAM" id="SignalP"/>
    </source>
</evidence>
<dbReference type="RefSeq" id="WP_078237450.1">
    <property type="nucleotide sequence ID" value="NZ_MUYA01000013.1"/>
</dbReference>
<dbReference type="AlphaFoldDB" id="A0A1T0AQA8"/>
<protein>
    <recommendedName>
        <fullName evidence="2">DUF305 domain-containing protein</fullName>
    </recommendedName>
</protein>
<dbReference type="InterPro" id="IPR012347">
    <property type="entry name" value="Ferritin-like"/>
</dbReference>
<dbReference type="Gene3D" id="1.20.1260.10">
    <property type="match status" value="1"/>
</dbReference>
<keyword evidence="1" id="KW-0732">Signal</keyword>
<dbReference type="Proteomes" id="UP000190867">
    <property type="component" value="Unassembled WGS sequence"/>
</dbReference>
<evidence type="ECO:0000313" key="3">
    <source>
        <dbReference type="EMBL" id="OOR98315.1"/>
    </source>
</evidence>
<name>A0A1T0AQA8_9PAST</name>
<dbReference type="InterPro" id="IPR005183">
    <property type="entry name" value="DUF305_CopM-like"/>
</dbReference>
<feature type="chain" id="PRO_5013114638" description="DUF305 domain-containing protein" evidence="1">
    <location>
        <begin position="22"/>
        <end position="127"/>
    </location>
</feature>
<reference evidence="3 4" key="1">
    <citation type="submission" date="2017-02" db="EMBL/GenBank/DDBJ databases">
        <title>Draft genome sequence of Haemophilus paracuniculus CCUG 43573 type strain.</title>
        <authorList>
            <person name="Engstrom-Jakobsson H."/>
            <person name="Salva-Serra F."/>
            <person name="Thorell K."/>
            <person name="Gonzales-Siles L."/>
            <person name="Karlsson R."/>
            <person name="Boulund F."/>
            <person name="Engstrand L."/>
            <person name="Kristiansson E."/>
            <person name="Moore E."/>
        </authorList>
    </citation>
    <scope>NUCLEOTIDE SEQUENCE [LARGE SCALE GENOMIC DNA]</scope>
    <source>
        <strain evidence="3 4">CCUG 43573</strain>
    </source>
</reference>
<evidence type="ECO:0000259" key="2">
    <source>
        <dbReference type="Pfam" id="PF03713"/>
    </source>
</evidence>
<sequence length="127" mass="14385">MKCTKTLVLALSVAVSSLAYANQSNNAEHNMNGMSHNMAAMSAEEADFTREYLQSMNELHQMMMDGVKDNDPDRAFARSMIPHHLGAIKMAEIQLKYGKDPEMRKLAEAIIKAQDPEIKQMEKWLKK</sequence>
<proteinExistence type="predicted"/>
<dbReference type="EMBL" id="MUYA01000013">
    <property type="protein sequence ID" value="OOR98315.1"/>
    <property type="molecule type" value="Genomic_DNA"/>
</dbReference>
<feature type="domain" description="DUF305" evidence="2">
    <location>
        <begin position="73"/>
        <end position="126"/>
    </location>
</feature>